<reference evidence="2 3" key="1">
    <citation type="journal article" date="2018" name="MBio">
        <title>Comparative Genomics Reveals the Core Gene Toolbox for the Fungus-Insect Symbiosis.</title>
        <authorList>
            <person name="Wang Y."/>
            <person name="Stata M."/>
            <person name="Wang W."/>
            <person name="Stajich J.E."/>
            <person name="White M.M."/>
            <person name="Moncalvo J.M."/>
        </authorList>
    </citation>
    <scope>NUCLEOTIDE SEQUENCE [LARGE SCALE GENOMIC DNA]</scope>
    <source>
        <strain evidence="2 3">SWE-8-4</strain>
    </source>
</reference>
<dbReference type="Proteomes" id="UP000245383">
    <property type="component" value="Unassembled WGS sequence"/>
</dbReference>
<dbReference type="InterPro" id="IPR039767">
    <property type="entry name" value="RALBP1"/>
</dbReference>
<evidence type="ECO:0000313" key="3">
    <source>
        <dbReference type="Proteomes" id="UP000245383"/>
    </source>
</evidence>
<dbReference type="PANTHER" id="PTHR12783">
    <property type="entry name" value="RALA BINDING PROTEIN 1 RALBP1"/>
    <property type="match status" value="1"/>
</dbReference>
<dbReference type="EMBL" id="MBFR01000166">
    <property type="protein sequence ID" value="PVU92323.1"/>
    <property type="molecule type" value="Genomic_DNA"/>
</dbReference>
<gene>
    <name evidence="2" type="ORF">BB561_003897</name>
</gene>
<proteinExistence type="predicted"/>
<dbReference type="PANTHER" id="PTHR12783:SF5">
    <property type="entry name" value="RALA-BINDING PROTEIN 1"/>
    <property type="match status" value="1"/>
</dbReference>
<dbReference type="GO" id="GO:0007264">
    <property type="term" value="P:small GTPase-mediated signal transduction"/>
    <property type="evidence" value="ECO:0007669"/>
    <property type="project" value="InterPro"/>
</dbReference>
<dbReference type="STRING" id="133385.A0A2T9YJ13"/>
<dbReference type="InterPro" id="IPR008936">
    <property type="entry name" value="Rho_GTPase_activation_prot"/>
</dbReference>
<keyword evidence="3" id="KW-1185">Reference proteome</keyword>
<evidence type="ECO:0000259" key="1">
    <source>
        <dbReference type="PROSITE" id="PS50238"/>
    </source>
</evidence>
<dbReference type="Gene3D" id="1.10.555.10">
    <property type="entry name" value="Rho GTPase activation protein"/>
    <property type="match status" value="1"/>
</dbReference>
<dbReference type="SMART" id="SM00324">
    <property type="entry name" value="RhoGAP"/>
    <property type="match status" value="1"/>
</dbReference>
<feature type="domain" description="Rho-GAP" evidence="1">
    <location>
        <begin position="1247"/>
        <end position="1532"/>
    </location>
</feature>
<sequence length="2023" mass="230912">MTIQNKVILESNIYQSLNPKILPDNSIKRRSKLPRNAFSDSECTKDFQGAPHINTSNCDISAGTQVYSNMSSENIKNPYLENIFNKNFTKDTDFLCLEKFTVNNRNMSNDISLKKKYPKYDTFFESELVFNDNGLPDVKDKHDESRSYKSHWSDTLNSPTEDSFMNKNSKNSFGINTSDGLKDSNVDMENKTDITNLHTMNSKNTNSKKTELLKNNYNAYNFKNESSKISPLTPKKEFMDSTTLELSSPHRVSIDLTSNPSLLDKADLIHNTDFVDTLTDANIQNISTISNVNSSNSIIIHNSSVTTPQLTPTDLLQSTNNPSLDKDRLLRKYSKRITFSPKNNKNPTNRFISSALSAGHNDSFFDFSPISSKIKIKTSKQLNETMDTSIGNTKAKNESPQFMQMLSDGIVQTESLGSDYVNIKSNIYQSLNPKILPDNSIKRRSKLPRNAFSDSECTKDFQGAPHINTSNCDISAGTQVYSNMSSENIKNPYLENIFNKNFTKDTDFLCLEKFTVNNRNMSNDISLKKKYPKYDTFFESELVFNDNGLPDVKDKHDESRSYKSHWSDTLNSPTEDSFMNKNSKNSFGINTSDGLKDSNVDMENKTDITNLHTMNSKNTNSKKTELLKNNYNAYNFKNESSKISPLTPKKEFMDSTTLELSSPHRVSIDLTSNSPLLDKAGLIHNTDFVDTLTDADIQNISTISNVNSSNSIIIHNSSVTTPQLTPTDLLQSTNNPSLDKDRLLRKYSKRITFSPKNNKNPTNRFISSALSAGHNDSFFDFSPISSKIKIKTSKQLNETMDTSIGNTKAKNESPQFMQMLSDGIVQTESLGSDYVNISNVNDLNTIYKDCSPNTTYKHRYPYCELDRNANIKTTENKIPTSFSNSRPNLYDSEKNASKSPLFYKLEKVKAKSKRRLSLIKTPKSLELDKKIDDGNKDFLQNSSASLNPSNLNNDIENRNNQPELTGSPLEVSNNYLNLFENKYNNKRSDEIELPAYELKNQLENYVPIKSPLPPPFKEALDKRNTEMEAWKCKYGTLSSWKYDLTLKVPYESQMETYITDLNNKKSKEKSPNNKSSWSTGILEKFNKTRSRSLAPPDSQKDFSYDILAMSKDKSFKFRSIFPNDQNASESLLIQDKKKNMKLKKIFFSASQDKPKDNKIEIQHVAADLSKKSRIPEITKDSLNRHRMTNSLQINHESIDISKNLQSEKPFNAEIPLNAQNLKNKKKSCTDLFLKNLKQIKSNKIFDVPLHEAVNNSMIVPGIPLPAIFIRCIEYLEKFGLKEIGLYRISGGTKSVNAIKTLFANGYDIDLEEIVCDVHNVSSLLKAYLREIPESLTTIKLESEFNHLNEIYSICCRSEPTKQFNTSKIIQDSEFLFNELKKIDELKQYYKKITDIRDSDLSINKNTKILEKNDHDNKKNTTTTAKNVYKNKKEWLGGLSELIHKLPSANFVLLKWLFLHLSRVVYYSSYNKMTLSNLSIIFCTTLRMNGHIFSEMVLNSEFIFKEKNYIKDENKITKTDLVKPVINTITKTLSENESNLNQISDDIGQIGTPIRLEENKVRRSSENTLLRSEYSNETDLSDNGSNINFTNIYSTDIFKDINEKNEFISWIQSGKSKWINAIRSNKLDKLMYKILKNKLSDTTIDSVDSLNLENFKPGDHVLQSYANKNFIKNSNTTEKNKKILTNKSEDKSPYYLLDGGHTASFKNRLLDRNVATTNNNLLDNFELNFSTENRLKNLEKPNSSKSFSLKKRHSSLDLLSKNSKSLIDSEKSKNIRNSNLKESREQVNTIYREQPYSSIPIIETNIKNSDPSINNSNYDNVDIFTESITKTYLSKKISTKFELICNTEALDIEQDKNLNVDTSRNKNLPNTPKTAKDTHISLYELDDNNYFKDITFEADNHFLKSPILSPKISESSFRSKINSAFAESEIFGQNNNSYTDEPSRLALKNYGNMQIISAREDYDPFNSLRNSKKNIKGVRNNRLVLPEYKKNSIASFFENHSIIGTKKNSTLKRQTYGVTKAGKN</sequence>
<dbReference type="Pfam" id="PF00620">
    <property type="entry name" value="RhoGAP"/>
    <property type="match status" value="2"/>
</dbReference>
<dbReference type="OrthoDB" id="185175at2759"/>
<dbReference type="GO" id="GO:0005096">
    <property type="term" value="F:GTPase activator activity"/>
    <property type="evidence" value="ECO:0007669"/>
    <property type="project" value="InterPro"/>
</dbReference>
<name>A0A2T9YJ13_9FUNG</name>
<dbReference type="PROSITE" id="PS50238">
    <property type="entry name" value="RHOGAP"/>
    <property type="match status" value="1"/>
</dbReference>
<comment type="caution">
    <text evidence="2">The sequence shown here is derived from an EMBL/GenBank/DDBJ whole genome shotgun (WGS) entry which is preliminary data.</text>
</comment>
<organism evidence="2 3">
    <name type="scientific">Smittium simulii</name>
    <dbReference type="NCBI Taxonomy" id="133385"/>
    <lineage>
        <taxon>Eukaryota</taxon>
        <taxon>Fungi</taxon>
        <taxon>Fungi incertae sedis</taxon>
        <taxon>Zoopagomycota</taxon>
        <taxon>Kickxellomycotina</taxon>
        <taxon>Harpellomycetes</taxon>
        <taxon>Harpellales</taxon>
        <taxon>Legeriomycetaceae</taxon>
        <taxon>Smittium</taxon>
    </lineage>
</organism>
<dbReference type="SUPFAM" id="SSF48350">
    <property type="entry name" value="GTPase activation domain, GAP"/>
    <property type="match status" value="1"/>
</dbReference>
<evidence type="ECO:0000313" key="2">
    <source>
        <dbReference type="EMBL" id="PVU92323.1"/>
    </source>
</evidence>
<dbReference type="InterPro" id="IPR000198">
    <property type="entry name" value="RhoGAP_dom"/>
</dbReference>
<protein>
    <recommendedName>
        <fullName evidence="1">Rho-GAP domain-containing protein</fullName>
    </recommendedName>
</protein>
<dbReference type="GO" id="GO:0031267">
    <property type="term" value="F:small GTPase binding"/>
    <property type="evidence" value="ECO:0007669"/>
    <property type="project" value="InterPro"/>
</dbReference>
<accession>A0A2T9YJ13</accession>